<dbReference type="OrthoDB" id="7067800at2"/>
<sequence length="309" mass="33225">MTPMPPEFHDLAKRVNNWGRWGRDDQRGTLNLLTPHHVRAAAGLVRTGRTVSLSLPLSQDGPQTGIIPGRINPHRTMIMCNTPITGDTRQFCTSDDVVEMGLQAATHWDALAHVSYAGRLYNGFPASVVTSAGAAYCGVDRIGQVVGRGVLLDLPRMLGVDVLPPGYAVTAADLDAAEELARITVSTGDLVLVRTGQLRRLKAGDRDGYGAPSPGPSLGTVEWFHRRDIAAVATDNLTFEVYPGELADAPFAVHLLHLVEMGLLQGQNFDLEELSEDCADDGVYEFLLHATPLPFRHAVGAPVAPVAVK</sequence>
<dbReference type="GO" id="GO:0019441">
    <property type="term" value="P:L-tryptophan catabolic process to kynurenine"/>
    <property type="evidence" value="ECO:0007669"/>
    <property type="project" value="InterPro"/>
</dbReference>
<comment type="caution">
    <text evidence="1">The sequence shown here is derived from an EMBL/GenBank/DDBJ whole genome shotgun (WGS) entry which is preliminary data.</text>
</comment>
<dbReference type="Pfam" id="PF04199">
    <property type="entry name" value="Cyclase"/>
    <property type="match status" value="1"/>
</dbReference>
<evidence type="ECO:0000313" key="2">
    <source>
        <dbReference type="Proteomes" id="UP000323454"/>
    </source>
</evidence>
<dbReference type="AlphaFoldDB" id="A0A5B2WQ57"/>
<reference evidence="1 2" key="1">
    <citation type="submission" date="2019-09" db="EMBL/GenBank/DDBJ databases">
        <title>Goodfellowia gen. nov., a new genus of the Pseudonocardineae related to Actinoalloteichus, containing Goodfellowia coeruleoviolacea gen. nov., comb. nov. gen. nov., comb. nov.</title>
        <authorList>
            <person name="Labeda D."/>
        </authorList>
    </citation>
    <scope>NUCLEOTIDE SEQUENCE [LARGE SCALE GENOMIC DNA]</scope>
    <source>
        <strain evidence="1 2">AN110305</strain>
    </source>
</reference>
<dbReference type="RefSeq" id="WP_149854236.1">
    <property type="nucleotide sequence ID" value="NZ_VUOB01000074.1"/>
</dbReference>
<proteinExistence type="predicted"/>
<dbReference type="PANTHER" id="PTHR34861">
    <property type="match status" value="1"/>
</dbReference>
<evidence type="ECO:0000313" key="1">
    <source>
        <dbReference type="EMBL" id="KAA2252579.1"/>
    </source>
</evidence>
<gene>
    <name evidence="1" type="ORF">F0L68_35290</name>
</gene>
<dbReference type="PANTHER" id="PTHR34861:SF10">
    <property type="entry name" value="CYCLASE"/>
    <property type="match status" value="1"/>
</dbReference>
<accession>A0A5B2WQ57</accession>
<name>A0A5B2WQ57_9PSEU</name>
<dbReference type="Proteomes" id="UP000323454">
    <property type="component" value="Unassembled WGS sequence"/>
</dbReference>
<organism evidence="1 2">
    <name type="scientific">Solihabitans fulvus</name>
    <dbReference type="NCBI Taxonomy" id="1892852"/>
    <lineage>
        <taxon>Bacteria</taxon>
        <taxon>Bacillati</taxon>
        <taxon>Actinomycetota</taxon>
        <taxon>Actinomycetes</taxon>
        <taxon>Pseudonocardiales</taxon>
        <taxon>Pseudonocardiaceae</taxon>
        <taxon>Solihabitans</taxon>
    </lineage>
</organism>
<dbReference type="SUPFAM" id="SSF102198">
    <property type="entry name" value="Putative cyclase"/>
    <property type="match status" value="1"/>
</dbReference>
<dbReference type="InterPro" id="IPR037175">
    <property type="entry name" value="KFase_sf"/>
</dbReference>
<dbReference type="EMBL" id="VUOB01000074">
    <property type="protein sequence ID" value="KAA2252579.1"/>
    <property type="molecule type" value="Genomic_DNA"/>
</dbReference>
<keyword evidence="2" id="KW-1185">Reference proteome</keyword>
<dbReference type="Gene3D" id="3.50.30.50">
    <property type="entry name" value="Putative cyclase"/>
    <property type="match status" value="1"/>
</dbReference>
<reference evidence="1 2" key="2">
    <citation type="submission" date="2019-09" db="EMBL/GenBank/DDBJ databases">
        <authorList>
            <person name="Jin C."/>
        </authorList>
    </citation>
    <scope>NUCLEOTIDE SEQUENCE [LARGE SCALE GENOMIC DNA]</scope>
    <source>
        <strain evidence="1 2">AN110305</strain>
    </source>
</reference>
<dbReference type="GO" id="GO:0004061">
    <property type="term" value="F:arylformamidase activity"/>
    <property type="evidence" value="ECO:0007669"/>
    <property type="project" value="InterPro"/>
</dbReference>
<protein>
    <submittedName>
        <fullName evidence="1">Cyclase family protein</fullName>
    </submittedName>
</protein>
<dbReference type="InterPro" id="IPR007325">
    <property type="entry name" value="KFase/CYL"/>
</dbReference>